<evidence type="ECO:0000313" key="9">
    <source>
        <dbReference type="Proteomes" id="UP001595705"/>
    </source>
</evidence>
<dbReference type="Proteomes" id="UP001595705">
    <property type="component" value="Unassembled WGS sequence"/>
</dbReference>
<dbReference type="RefSeq" id="WP_386744433.1">
    <property type="nucleotide sequence ID" value="NZ_JBHRYA010000007.1"/>
</dbReference>
<evidence type="ECO:0000256" key="6">
    <source>
        <dbReference type="ARBA" id="ARBA00023136"/>
    </source>
</evidence>
<gene>
    <name evidence="8" type="ORF">ACFONC_12265</name>
</gene>
<feature type="transmembrane region" description="Helical" evidence="7">
    <location>
        <begin position="109"/>
        <end position="128"/>
    </location>
</feature>
<comment type="subcellular location">
    <subcellularLocation>
        <location evidence="1">Cell membrane</location>
        <topology evidence="1">Multi-pass membrane protein</topology>
    </subcellularLocation>
</comment>
<dbReference type="EMBL" id="JBHRYA010000007">
    <property type="protein sequence ID" value="MFC3716927.1"/>
    <property type="molecule type" value="Genomic_DNA"/>
</dbReference>
<organism evidence="8 9">
    <name type="scientific">Luteimonas soli</name>
    <dbReference type="NCBI Taxonomy" id="1648966"/>
    <lineage>
        <taxon>Bacteria</taxon>
        <taxon>Pseudomonadati</taxon>
        <taxon>Pseudomonadota</taxon>
        <taxon>Gammaproteobacteria</taxon>
        <taxon>Lysobacterales</taxon>
        <taxon>Lysobacteraceae</taxon>
        <taxon>Luteimonas</taxon>
    </lineage>
</organism>
<evidence type="ECO:0000256" key="3">
    <source>
        <dbReference type="ARBA" id="ARBA00022475"/>
    </source>
</evidence>
<keyword evidence="9" id="KW-1185">Reference proteome</keyword>
<comment type="similarity">
    <text evidence="2">Belongs to the DoxX family.</text>
</comment>
<keyword evidence="4 7" id="KW-0812">Transmembrane</keyword>
<keyword evidence="5 7" id="KW-1133">Transmembrane helix</keyword>
<evidence type="ECO:0000256" key="5">
    <source>
        <dbReference type="ARBA" id="ARBA00022989"/>
    </source>
</evidence>
<proteinExistence type="inferred from homology"/>
<evidence type="ECO:0000256" key="4">
    <source>
        <dbReference type="ARBA" id="ARBA00022692"/>
    </source>
</evidence>
<keyword evidence="3" id="KW-1003">Cell membrane</keyword>
<evidence type="ECO:0000256" key="1">
    <source>
        <dbReference type="ARBA" id="ARBA00004651"/>
    </source>
</evidence>
<protein>
    <submittedName>
        <fullName evidence="8">DoxX family protein</fullName>
    </submittedName>
</protein>
<dbReference type="PANTHER" id="PTHR33452:SF1">
    <property type="entry name" value="INNER MEMBRANE PROTEIN YPHA-RELATED"/>
    <property type="match status" value="1"/>
</dbReference>
<sequence length="131" mass="13897">MNQAAMQDFGKLVLRIALGALILLHGISKLKTGLGPIEGMVVSYGLPGFFAYGALVGEVLAPLMLLFGFYARIGAVIVAINMLFAFGLAHMGQLGQLNDQGGWALELQGMFLFTAIAIALIGPGRYAINQR</sequence>
<evidence type="ECO:0000256" key="7">
    <source>
        <dbReference type="SAM" id="Phobius"/>
    </source>
</evidence>
<keyword evidence="6 7" id="KW-0472">Membrane</keyword>
<reference evidence="9" key="1">
    <citation type="journal article" date="2019" name="Int. J. Syst. Evol. Microbiol.">
        <title>The Global Catalogue of Microorganisms (GCM) 10K type strain sequencing project: providing services to taxonomists for standard genome sequencing and annotation.</title>
        <authorList>
            <consortium name="The Broad Institute Genomics Platform"/>
            <consortium name="The Broad Institute Genome Sequencing Center for Infectious Disease"/>
            <person name="Wu L."/>
            <person name="Ma J."/>
        </authorList>
    </citation>
    <scope>NUCLEOTIDE SEQUENCE [LARGE SCALE GENOMIC DNA]</scope>
    <source>
        <strain evidence="9">KCTC 42441</strain>
    </source>
</reference>
<feature type="transmembrane region" description="Helical" evidence="7">
    <location>
        <begin position="69"/>
        <end position="89"/>
    </location>
</feature>
<evidence type="ECO:0000313" key="8">
    <source>
        <dbReference type="EMBL" id="MFC3716927.1"/>
    </source>
</evidence>
<feature type="transmembrane region" description="Helical" evidence="7">
    <location>
        <begin position="12"/>
        <end position="28"/>
    </location>
</feature>
<dbReference type="InterPro" id="IPR032808">
    <property type="entry name" value="DoxX"/>
</dbReference>
<accession>A0ABV7XNG1</accession>
<dbReference type="Pfam" id="PF07681">
    <property type="entry name" value="DoxX"/>
    <property type="match status" value="1"/>
</dbReference>
<comment type="caution">
    <text evidence="8">The sequence shown here is derived from an EMBL/GenBank/DDBJ whole genome shotgun (WGS) entry which is preliminary data.</text>
</comment>
<name>A0ABV7XNG1_9GAMM</name>
<evidence type="ECO:0000256" key="2">
    <source>
        <dbReference type="ARBA" id="ARBA00006679"/>
    </source>
</evidence>
<dbReference type="PANTHER" id="PTHR33452">
    <property type="entry name" value="OXIDOREDUCTASE CATD-RELATED"/>
    <property type="match status" value="1"/>
</dbReference>
<dbReference type="InterPro" id="IPR051907">
    <property type="entry name" value="DoxX-like_oxidoreductase"/>
</dbReference>